<dbReference type="AlphaFoldDB" id="A0A8J4TLT4"/>
<evidence type="ECO:0000256" key="6">
    <source>
        <dbReference type="PIRSR" id="PIRSR600175-1"/>
    </source>
</evidence>
<keyword evidence="5 7" id="KW-0472">Membrane</keyword>
<evidence type="ECO:0000256" key="7">
    <source>
        <dbReference type="SAM" id="Phobius"/>
    </source>
</evidence>
<evidence type="ECO:0000256" key="1">
    <source>
        <dbReference type="ARBA" id="ARBA00004141"/>
    </source>
</evidence>
<feature type="binding site" evidence="6">
    <location>
        <position position="326"/>
    </location>
    <ligand>
        <name>Na(+)</name>
        <dbReference type="ChEBI" id="CHEBI:29101"/>
        <label>1</label>
    </ligand>
</feature>
<dbReference type="InterPro" id="IPR000175">
    <property type="entry name" value="Na/ntran_symport"/>
</dbReference>
<feature type="transmembrane region" description="Helical" evidence="7">
    <location>
        <begin position="376"/>
        <end position="395"/>
    </location>
</feature>
<feature type="transmembrane region" description="Helical" evidence="7">
    <location>
        <begin position="307"/>
        <end position="335"/>
    </location>
</feature>
<keyword evidence="9" id="KW-1185">Reference proteome</keyword>
<keyword evidence="3 7" id="KW-0812">Transmembrane</keyword>
<feature type="transmembrane region" description="Helical" evidence="7">
    <location>
        <begin position="132"/>
        <end position="153"/>
    </location>
</feature>
<feature type="binding site" evidence="6">
    <location>
        <position position="247"/>
    </location>
    <ligand>
        <name>Na(+)</name>
        <dbReference type="ChEBI" id="CHEBI:29101"/>
        <label>1</label>
    </ligand>
</feature>
<gene>
    <name evidence="8" type="ORF">PHET_02062</name>
</gene>
<dbReference type="EMBL" id="LUCH01000746">
    <property type="protein sequence ID" value="KAF5404401.1"/>
    <property type="molecule type" value="Genomic_DNA"/>
</dbReference>
<organism evidence="8 9">
    <name type="scientific">Paragonimus heterotremus</name>
    <dbReference type="NCBI Taxonomy" id="100268"/>
    <lineage>
        <taxon>Eukaryota</taxon>
        <taxon>Metazoa</taxon>
        <taxon>Spiralia</taxon>
        <taxon>Lophotrochozoa</taxon>
        <taxon>Platyhelminthes</taxon>
        <taxon>Trematoda</taxon>
        <taxon>Digenea</taxon>
        <taxon>Plagiorchiida</taxon>
        <taxon>Troglotremata</taxon>
        <taxon>Troglotrematidae</taxon>
        <taxon>Paragonimus</taxon>
    </lineage>
</organism>
<evidence type="ECO:0000256" key="4">
    <source>
        <dbReference type="ARBA" id="ARBA00022989"/>
    </source>
</evidence>
<keyword evidence="6" id="KW-0915">Sodium</keyword>
<evidence type="ECO:0000256" key="5">
    <source>
        <dbReference type="ARBA" id="ARBA00023136"/>
    </source>
</evidence>
<dbReference type="PANTHER" id="PTHR42948">
    <property type="entry name" value="TRANSPORTER"/>
    <property type="match status" value="1"/>
</dbReference>
<name>A0A8J4TLT4_9TREM</name>
<accession>A0A8J4TLT4</accession>
<dbReference type="GO" id="GO:0016020">
    <property type="term" value="C:membrane"/>
    <property type="evidence" value="ECO:0007669"/>
    <property type="project" value="UniProtKB-SubCell"/>
</dbReference>
<dbReference type="SUPFAM" id="SSF161070">
    <property type="entry name" value="SNF-like"/>
    <property type="match status" value="1"/>
</dbReference>
<protein>
    <submittedName>
        <fullName evidence="8">Sodium-and chloride-dependent GABA transporter ine</fullName>
    </submittedName>
</protein>
<reference evidence="8" key="1">
    <citation type="submission" date="2019-05" db="EMBL/GenBank/DDBJ databases">
        <title>Annotation for the trematode Paragonimus heterotremus.</title>
        <authorList>
            <person name="Choi Y.-J."/>
        </authorList>
    </citation>
    <scope>NUCLEOTIDE SEQUENCE</scope>
    <source>
        <strain evidence="8">LC</strain>
    </source>
</reference>
<dbReference type="PANTHER" id="PTHR42948:SF1">
    <property type="entry name" value="TRANSPORTER"/>
    <property type="match status" value="1"/>
</dbReference>
<dbReference type="Pfam" id="PF00209">
    <property type="entry name" value="SNF"/>
    <property type="match status" value="2"/>
</dbReference>
<evidence type="ECO:0000256" key="2">
    <source>
        <dbReference type="ARBA" id="ARBA00022448"/>
    </source>
</evidence>
<feature type="transmembrane region" description="Helical" evidence="7">
    <location>
        <begin position="347"/>
        <end position="370"/>
    </location>
</feature>
<feature type="transmembrane region" description="Helical" evidence="7">
    <location>
        <begin position="460"/>
        <end position="481"/>
    </location>
</feature>
<keyword evidence="6" id="KW-0479">Metal-binding</keyword>
<evidence type="ECO:0000313" key="9">
    <source>
        <dbReference type="Proteomes" id="UP000748531"/>
    </source>
</evidence>
<feature type="transmembrane region" description="Helical" evidence="7">
    <location>
        <begin position="160"/>
        <end position="180"/>
    </location>
</feature>
<dbReference type="GO" id="GO:0046872">
    <property type="term" value="F:metal ion binding"/>
    <property type="evidence" value="ECO:0007669"/>
    <property type="project" value="UniProtKB-KW"/>
</dbReference>
<feature type="transmembrane region" description="Helical" evidence="7">
    <location>
        <begin position="37"/>
        <end position="55"/>
    </location>
</feature>
<dbReference type="OrthoDB" id="6581954at2759"/>
<feature type="transmembrane region" description="Helical" evidence="7">
    <location>
        <begin position="250"/>
        <end position="269"/>
    </location>
</feature>
<dbReference type="Proteomes" id="UP000748531">
    <property type="component" value="Unassembled WGS sequence"/>
</dbReference>
<evidence type="ECO:0000256" key="3">
    <source>
        <dbReference type="ARBA" id="ARBA00022692"/>
    </source>
</evidence>
<comment type="subcellular location">
    <subcellularLocation>
        <location evidence="1">Membrane</location>
        <topology evidence="1">Multi-pass membrane protein</topology>
    </subcellularLocation>
</comment>
<proteinExistence type="predicted"/>
<feature type="transmembrane region" description="Helical" evidence="7">
    <location>
        <begin position="75"/>
        <end position="105"/>
    </location>
</feature>
<keyword evidence="2" id="KW-0813">Transport</keyword>
<dbReference type="InterPro" id="IPR037272">
    <property type="entry name" value="SNS_sf"/>
</dbReference>
<keyword evidence="4 7" id="KW-1133">Transmembrane helix</keyword>
<feature type="transmembrane region" description="Helical" evidence="7">
    <location>
        <begin position="12"/>
        <end position="31"/>
    </location>
</feature>
<comment type="caution">
    <text evidence="8">The sequence shown here is derived from an EMBL/GenBank/DDBJ whole genome shotgun (WGS) entry which is preliminary data.</text>
</comment>
<dbReference type="PRINTS" id="PR00176">
    <property type="entry name" value="NANEUSMPORT"/>
</dbReference>
<sequence length="519" mass="58185">MLLLSVFAENVLKIVCLTGIPAVIPICVSALTFYIAWIILLFLWSIPIILAEYAIGRFTRNSAPVAFFKFLGKHFIWVGGWLVATIFFLSAYYAVIIGWCIYYFYISCTAAALPSTEEDGLALFNDFARDSYWPLLTQLLAILLTSGFLFGGIRWIERANLFLVPILLLIVVFTFVWSLTRDYAEVGITYLFTPSWQSLSNPGLWIAAAGQNAFDTSCGMASLMTYATFMGRSAGIVRYSVTVPLINNLVSFYASIMLFSTVFSTLITTNPTLTRTAILKLLQDAGPGSTGLTFTWIPVLFSKVGTFGRVLCALFFLSLTFAGISSLLSEIQVYILTLKDFGVSHRLAVSIAIIACTIVGVPSALSLHFLENQDTTWGYGLIVSGFLIAIVVVIYKPTRFRQVLINQFGTDDWKVPMLWIPVIAFMVPVQTIILLVWWIYEQIQHDPSWFELSLSSLMGTLFEWLITLCLLVLVNIIVVCFKRTLFIRVRTTGCNPHDPKTYENLDDISIEGIRFVKEF</sequence>
<feature type="transmembrane region" description="Helical" evidence="7">
    <location>
        <begin position="416"/>
        <end position="440"/>
    </location>
</feature>
<evidence type="ECO:0000313" key="8">
    <source>
        <dbReference type="EMBL" id="KAF5404401.1"/>
    </source>
</evidence>
<dbReference type="PROSITE" id="PS50267">
    <property type="entry name" value="NA_NEUROTRAN_SYMP_3"/>
    <property type="match status" value="1"/>
</dbReference>